<feature type="domain" description="Probable transposase IS891/IS1136/IS1341" evidence="5">
    <location>
        <begin position="167"/>
        <end position="268"/>
    </location>
</feature>
<gene>
    <name evidence="7" type="ORF">P3T76_007778</name>
    <name evidence="8" type="ORF">P3T76_007780</name>
</gene>
<evidence type="ECO:0000259" key="5">
    <source>
        <dbReference type="Pfam" id="PF01385"/>
    </source>
</evidence>
<keyword evidence="3" id="KW-0238">DNA-binding</keyword>
<evidence type="ECO:0000256" key="4">
    <source>
        <dbReference type="ARBA" id="ARBA00023172"/>
    </source>
</evidence>
<feature type="domain" description="Cas12f1-like TNB" evidence="6">
    <location>
        <begin position="292"/>
        <end position="357"/>
    </location>
</feature>
<reference evidence="7" key="1">
    <citation type="submission" date="2023-08" db="EMBL/GenBank/DDBJ databases">
        <title>Reference Genome Resource for the Citrus Pathogen Phytophthora citrophthora.</title>
        <authorList>
            <person name="Moller H."/>
            <person name="Coetzee B."/>
            <person name="Rose L.J."/>
            <person name="Van Niekerk J.M."/>
        </authorList>
    </citation>
    <scope>NUCLEOTIDE SEQUENCE</scope>
    <source>
        <strain evidence="7">STE-U-9442</strain>
    </source>
</reference>
<sequence length="381" mass="44761">MFGTHRTIYNKLVEVSKDDCYELPKTALDQKYRSISQKHSLTDYLPEYHLEVPEEIMNETYRDFTKAIKSSRALYYSLKEHDKKTTFPSLKFKSRKDNTTSIGIGPRTLSSPATGLFRMFPTYFGFKKTEGMKVLEAIPEMNFSIRLQMTRESEFYICIPRVKAFTQTQSGRVCAIDPGVRDFITVYDPGGLTLGVTDGKDKIFQRCLSIDRLQSKLSREHRKRYRYRLKKLIYRMYQRIKCMVKDMHQKCSKWLSVNYDEVLLPKFATYEMTQKQNRISSKISRAMLTWSHYKFKVMLADKMERTGGRMIECTEPFTSKTCSKCGRINYNITRQKTFTCPHCNHVLDRDVNAARNIYMMNEHLLAWTLRVQQSGIPTSRC</sequence>
<dbReference type="NCBIfam" id="NF040570">
    <property type="entry name" value="guided_TnpB"/>
    <property type="match status" value="1"/>
</dbReference>
<dbReference type="PANTHER" id="PTHR36172">
    <property type="match status" value="1"/>
</dbReference>
<evidence type="ECO:0000259" key="6">
    <source>
        <dbReference type="Pfam" id="PF07282"/>
    </source>
</evidence>
<evidence type="ECO:0000256" key="2">
    <source>
        <dbReference type="ARBA" id="ARBA00022578"/>
    </source>
</evidence>
<evidence type="ECO:0000313" key="7">
    <source>
        <dbReference type="EMBL" id="KAK1941072.1"/>
    </source>
</evidence>
<dbReference type="AlphaFoldDB" id="A0AAD9GM39"/>
<proteinExistence type="inferred from homology"/>
<dbReference type="GO" id="GO:0003677">
    <property type="term" value="F:DNA binding"/>
    <property type="evidence" value="ECO:0007669"/>
    <property type="project" value="UniProtKB-KW"/>
</dbReference>
<evidence type="ECO:0000256" key="1">
    <source>
        <dbReference type="ARBA" id="ARBA00008761"/>
    </source>
</evidence>
<evidence type="ECO:0000256" key="3">
    <source>
        <dbReference type="ARBA" id="ARBA00023125"/>
    </source>
</evidence>
<accession>A0AAD9GM39</accession>
<dbReference type="Pfam" id="PF01385">
    <property type="entry name" value="OrfB_IS605"/>
    <property type="match status" value="1"/>
</dbReference>
<comment type="similarity">
    <text evidence="1">In the C-terminal section; belongs to the transposase 35 family.</text>
</comment>
<dbReference type="Proteomes" id="UP001259832">
    <property type="component" value="Unassembled WGS sequence"/>
</dbReference>
<evidence type="ECO:0000313" key="9">
    <source>
        <dbReference type="Proteomes" id="UP001259832"/>
    </source>
</evidence>
<keyword evidence="9" id="KW-1185">Reference proteome</keyword>
<name>A0AAD9GM39_9STRA</name>
<dbReference type="EMBL" id="JASMQC010000013">
    <property type="protein sequence ID" value="KAK1941072.1"/>
    <property type="molecule type" value="Genomic_DNA"/>
</dbReference>
<keyword evidence="4" id="KW-0233">DNA recombination</keyword>
<dbReference type="PANTHER" id="PTHR36172:SF1">
    <property type="entry name" value="RESOLVASE-RELATED"/>
    <property type="match status" value="1"/>
</dbReference>
<protein>
    <submittedName>
        <fullName evidence="7">Transposase</fullName>
    </submittedName>
</protein>
<dbReference type="GO" id="GO:0032196">
    <property type="term" value="P:transposition"/>
    <property type="evidence" value="ECO:0007669"/>
    <property type="project" value="UniProtKB-KW"/>
</dbReference>
<dbReference type="EMBL" id="JASMQC010000013">
    <property type="protein sequence ID" value="KAK1941074.1"/>
    <property type="molecule type" value="Genomic_DNA"/>
</dbReference>
<organism evidence="7 9">
    <name type="scientific">Phytophthora citrophthora</name>
    <dbReference type="NCBI Taxonomy" id="4793"/>
    <lineage>
        <taxon>Eukaryota</taxon>
        <taxon>Sar</taxon>
        <taxon>Stramenopiles</taxon>
        <taxon>Oomycota</taxon>
        <taxon>Peronosporomycetes</taxon>
        <taxon>Peronosporales</taxon>
        <taxon>Peronosporaceae</taxon>
        <taxon>Phytophthora</taxon>
    </lineage>
</organism>
<comment type="caution">
    <text evidence="7">The sequence shown here is derived from an EMBL/GenBank/DDBJ whole genome shotgun (WGS) entry which is preliminary data.</text>
</comment>
<keyword evidence="2" id="KW-0815">Transposition</keyword>
<dbReference type="InterPro" id="IPR051491">
    <property type="entry name" value="Recombinase/Transposase-rel"/>
</dbReference>
<dbReference type="Pfam" id="PF07282">
    <property type="entry name" value="Cas12f1-like_TNB"/>
    <property type="match status" value="1"/>
</dbReference>
<dbReference type="InterPro" id="IPR001959">
    <property type="entry name" value="Transposase"/>
</dbReference>
<evidence type="ECO:0000313" key="8">
    <source>
        <dbReference type="EMBL" id="KAK1941074.1"/>
    </source>
</evidence>
<dbReference type="GO" id="GO:0006310">
    <property type="term" value="P:DNA recombination"/>
    <property type="evidence" value="ECO:0007669"/>
    <property type="project" value="UniProtKB-KW"/>
</dbReference>
<dbReference type="InterPro" id="IPR010095">
    <property type="entry name" value="Cas12f1-like_TNB"/>
</dbReference>